<dbReference type="RefSeq" id="WP_012373765.1">
    <property type="nucleotide sequence ID" value="NC_010571.1"/>
</dbReference>
<keyword evidence="1" id="KW-0732">Signal</keyword>
<dbReference type="Proteomes" id="UP000007013">
    <property type="component" value="Chromosome"/>
</dbReference>
<organism evidence="2 3">
    <name type="scientific">Opitutus terrae (strain DSM 11246 / JCM 15787 / PB90-1)</name>
    <dbReference type="NCBI Taxonomy" id="452637"/>
    <lineage>
        <taxon>Bacteria</taxon>
        <taxon>Pseudomonadati</taxon>
        <taxon>Verrucomicrobiota</taxon>
        <taxon>Opitutia</taxon>
        <taxon>Opitutales</taxon>
        <taxon>Opitutaceae</taxon>
        <taxon>Opitutus</taxon>
    </lineage>
</organism>
<dbReference type="PROSITE" id="PS51257">
    <property type="entry name" value="PROKAR_LIPOPROTEIN"/>
    <property type="match status" value="1"/>
</dbReference>
<dbReference type="HOGENOM" id="CLU_2480317_0_0_0"/>
<evidence type="ECO:0000313" key="3">
    <source>
        <dbReference type="Proteomes" id="UP000007013"/>
    </source>
</evidence>
<keyword evidence="3" id="KW-1185">Reference proteome</keyword>
<gene>
    <name evidence="2" type="ordered locus">Oter_0939</name>
</gene>
<proteinExistence type="predicted"/>
<sequence>MKLKSTILLCTAALVVTAASGCNLFRKSKKPKENPAIASQLEADFQQRWVDHRVAELVAGGTEAATARPQAEREFAERFPHLLQRKK</sequence>
<reference evidence="2 3" key="1">
    <citation type="journal article" date="2011" name="J. Bacteriol.">
        <title>Genome sequence of the verrucomicrobium Opitutus terrae PB90-1, an abundant inhabitant of rice paddy soil ecosystems.</title>
        <authorList>
            <person name="van Passel M.W."/>
            <person name="Kant R."/>
            <person name="Palva A."/>
            <person name="Copeland A."/>
            <person name="Lucas S."/>
            <person name="Lapidus A."/>
            <person name="Glavina del Rio T."/>
            <person name="Pitluck S."/>
            <person name="Goltsman E."/>
            <person name="Clum A."/>
            <person name="Sun H."/>
            <person name="Schmutz J."/>
            <person name="Larimer F.W."/>
            <person name="Land M.L."/>
            <person name="Hauser L."/>
            <person name="Kyrpides N."/>
            <person name="Mikhailova N."/>
            <person name="Richardson P.P."/>
            <person name="Janssen P.H."/>
            <person name="de Vos W.M."/>
            <person name="Smidt H."/>
        </authorList>
    </citation>
    <scope>NUCLEOTIDE SEQUENCE [LARGE SCALE GENOMIC DNA]</scope>
    <source>
        <strain evidence="3">DSM 11246 / JCM 15787 / PB90-1</strain>
    </source>
</reference>
<accession>B1ZWV0</accession>
<feature type="signal peptide" evidence="1">
    <location>
        <begin position="1"/>
        <end position="18"/>
    </location>
</feature>
<dbReference type="EMBL" id="CP001032">
    <property type="protein sequence ID" value="ACB74227.1"/>
    <property type="molecule type" value="Genomic_DNA"/>
</dbReference>
<evidence type="ECO:0008006" key="4">
    <source>
        <dbReference type="Google" id="ProtNLM"/>
    </source>
</evidence>
<name>B1ZWV0_OPITP</name>
<dbReference type="AlphaFoldDB" id="B1ZWV0"/>
<dbReference type="STRING" id="452637.Oter_0939"/>
<evidence type="ECO:0000313" key="2">
    <source>
        <dbReference type="EMBL" id="ACB74227.1"/>
    </source>
</evidence>
<dbReference type="KEGG" id="ote:Oter_0939"/>
<evidence type="ECO:0000256" key="1">
    <source>
        <dbReference type="SAM" id="SignalP"/>
    </source>
</evidence>
<protein>
    <recommendedName>
        <fullName evidence="4">Lipoprotein</fullName>
    </recommendedName>
</protein>
<dbReference type="OrthoDB" id="200146at2"/>
<feature type="chain" id="PRO_5002774659" description="Lipoprotein" evidence="1">
    <location>
        <begin position="19"/>
        <end position="87"/>
    </location>
</feature>